<dbReference type="Proteomes" id="UP000831701">
    <property type="component" value="Chromosome 6"/>
</dbReference>
<keyword evidence="2" id="KW-1185">Reference proteome</keyword>
<organism evidence="1 2">
    <name type="scientific">Scortum barcoo</name>
    <name type="common">barcoo grunter</name>
    <dbReference type="NCBI Taxonomy" id="214431"/>
    <lineage>
        <taxon>Eukaryota</taxon>
        <taxon>Metazoa</taxon>
        <taxon>Chordata</taxon>
        <taxon>Craniata</taxon>
        <taxon>Vertebrata</taxon>
        <taxon>Euteleostomi</taxon>
        <taxon>Actinopterygii</taxon>
        <taxon>Neopterygii</taxon>
        <taxon>Teleostei</taxon>
        <taxon>Neoteleostei</taxon>
        <taxon>Acanthomorphata</taxon>
        <taxon>Eupercaria</taxon>
        <taxon>Centrarchiformes</taxon>
        <taxon>Terapontoidei</taxon>
        <taxon>Terapontidae</taxon>
        <taxon>Scortum</taxon>
    </lineage>
</organism>
<gene>
    <name evidence="1" type="ORF">L3Q82_024118</name>
</gene>
<evidence type="ECO:0000313" key="2">
    <source>
        <dbReference type="Proteomes" id="UP000831701"/>
    </source>
</evidence>
<comment type="caution">
    <text evidence="1">The sequence shown here is derived from an EMBL/GenBank/DDBJ whole genome shotgun (WGS) entry which is preliminary data.</text>
</comment>
<feature type="non-terminal residue" evidence="1">
    <location>
        <position position="1"/>
    </location>
</feature>
<reference evidence="1" key="1">
    <citation type="submission" date="2022-04" db="EMBL/GenBank/DDBJ databases">
        <title>Jade perch genome.</title>
        <authorList>
            <person name="Chao B."/>
        </authorList>
    </citation>
    <scope>NUCLEOTIDE SEQUENCE</scope>
    <source>
        <strain evidence="1">CB-2022</strain>
    </source>
</reference>
<name>A0ACB8WUV7_9TELE</name>
<dbReference type="EMBL" id="CM041536">
    <property type="protein sequence ID" value="KAI3371535.1"/>
    <property type="molecule type" value="Genomic_DNA"/>
</dbReference>
<proteinExistence type="predicted"/>
<sequence length="162" mass="17740">ESLKKAEKVGPMFTEKLPVSAEMSIWNGKPERCLTVKWRKTISDRLKHGEGRTKTNEAMLKQHANRETNKDENGSQEENSALGFSVLPNTFNFKDGSKVRKETSDLVPDKPNFVKGKDKGPSKTAMRARAVPEPGGSGSNAAEPSARRQQAEQFVGGVTGDP</sequence>
<protein>
    <submittedName>
        <fullName evidence="1">Uncharacterized protein</fullName>
    </submittedName>
</protein>
<accession>A0ACB8WUV7</accession>
<evidence type="ECO:0000313" key="1">
    <source>
        <dbReference type="EMBL" id="KAI3371535.1"/>
    </source>
</evidence>